<evidence type="ECO:0000313" key="3">
    <source>
        <dbReference type="Proteomes" id="UP001501447"/>
    </source>
</evidence>
<evidence type="ECO:0000313" key="2">
    <source>
        <dbReference type="EMBL" id="GAA2621720.1"/>
    </source>
</evidence>
<dbReference type="InterPro" id="IPR049975">
    <property type="entry name" value="SAV_915-like_dom"/>
</dbReference>
<dbReference type="Proteomes" id="UP001501447">
    <property type="component" value="Unassembled WGS sequence"/>
</dbReference>
<evidence type="ECO:0000256" key="1">
    <source>
        <dbReference type="SAM" id="MobiDB-lite"/>
    </source>
</evidence>
<dbReference type="EMBL" id="BAAARJ010000012">
    <property type="protein sequence ID" value="GAA2621720.1"/>
    <property type="molecule type" value="Genomic_DNA"/>
</dbReference>
<sequence>MERSRPVGDLLFVPVRRGPGGCAGARLFRTPVGRRTAVGFTSERRLAAALGPAQPWLRLSRSALRSLVSPLGVRSVTVDPLLAGHAVRGPDPADKPLTAASSAAPGSSVAGQGPVTVRDFFPVQAARTPRREPSGAAGDAKATIPEAVPGPGPGTVGRRRSPPGAGGHAGR</sequence>
<feature type="region of interest" description="Disordered" evidence="1">
    <location>
        <begin position="84"/>
        <end position="171"/>
    </location>
</feature>
<accession>A0ABN3QB98</accession>
<name>A0ABN3QB98_9ACTN</name>
<protein>
    <recommendedName>
        <fullName evidence="4">SseB protein N-terminal domain-containing protein</fullName>
    </recommendedName>
</protein>
<evidence type="ECO:0008006" key="4">
    <source>
        <dbReference type="Google" id="ProtNLM"/>
    </source>
</evidence>
<reference evidence="2 3" key="1">
    <citation type="journal article" date="2019" name="Int. J. Syst. Evol. Microbiol.">
        <title>The Global Catalogue of Microorganisms (GCM) 10K type strain sequencing project: providing services to taxonomists for standard genome sequencing and annotation.</title>
        <authorList>
            <consortium name="The Broad Institute Genomics Platform"/>
            <consortium name="The Broad Institute Genome Sequencing Center for Infectious Disease"/>
            <person name="Wu L."/>
            <person name="Ma J."/>
        </authorList>
    </citation>
    <scope>NUCLEOTIDE SEQUENCE [LARGE SCALE GENOMIC DNA]</scope>
    <source>
        <strain evidence="2 3">JCM 16373</strain>
    </source>
</reference>
<organism evidence="2 3">
    <name type="scientific">Streptomyces axinellae</name>
    <dbReference type="NCBI Taxonomy" id="552788"/>
    <lineage>
        <taxon>Bacteria</taxon>
        <taxon>Bacillati</taxon>
        <taxon>Actinomycetota</taxon>
        <taxon>Actinomycetes</taxon>
        <taxon>Kitasatosporales</taxon>
        <taxon>Streptomycetaceae</taxon>
        <taxon>Streptomyces</taxon>
    </lineage>
</organism>
<proteinExistence type="predicted"/>
<dbReference type="RefSeq" id="WP_425576032.1">
    <property type="nucleotide sequence ID" value="NZ_BAAARJ010000012.1"/>
</dbReference>
<gene>
    <name evidence="2" type="ORF">GCM10009863_39770</name>
</gene>
<keyword evidence="3" id="KW-1185">Reference proteome</keyword>
<feature type="compositionally biased region" description="Low complexity" evidence="1">
    <location>
        <begin position="99"/>
        <end position="113"/>
    </location>
</feature>
<dbReference type="NCBIfam" id="NF042914">
    <property type="entry name" value="SAV915_dom"/>
    <property type="match status" value="1"/>
</dbReference>
<comment type="caution">
    <text evidence="2">The sequence shown here is derived from an EMBL/GenBank/DDBJ whole genome shotgun (WGS) entry which is preliminary data.</text>
</comment>